<evidence type="ECO:0000256" key="25">
    <source>
        <dbReference type="ARBA" id="ARBA00041421"/>
    </source>
</evidence>
<keyword evidence="11" id="KW-0413">Isomerase</keyword>
<dbReference type="GO" id="GO:0005996">
    <property type="term" value="P:monosaccharide metabolic process"/>
    <property type="evidence" value="ECO:0007669"/>
    <property type="project" value="InterPro"/>
</dbReference>
<evidence type="ECO:0000256" key="18">
    <source>
        <dbReference type="ARBA" id="ARBA00036353"/>
    </source>
</evidence>
<comment type="catalytic activity">
    <reaction evidence="28">
        <text>3-hydroxyisovaleryl-CoA = 3-methylbut-2-enoyl-CoA + H2O</text>
        <dbReference type="Rhea" id="RHEA:31079"/>
        <dbReference type="ChEBI" id="CHEBI:15377"/>
        <dbReference type="ChEBI" id="CHEBI:57344"/>
        <dbReference type="ChEBI" id="CHEBI:62555"/>
    </reaction>
    <physiologicalReaction direction="right-to-left" evidence="28">
        <dbReference type="Rhea" id="RHEA:31081"/>
    </physiologicalReaction>
</comment>
<dbReference type="InParanoid" id="A0A7J8DQ00"/>
<comment type="subunit">
    <text evidence="32">Mainly homodimer, but also exists as homotetramer, homooctamer, and homodecamer. The homodimeric form seems catalytically inactive.</text>
</comment>
<dbReference type="Pfam" id="PF05025">
    <property type="entry name" value="RbsD_FucU"/>
    <property type="match status" value="1"/>
</dbReference>
<evidence type="ECO:0000256" key="32">
    <source>
        <dbReference type="ARBA" id="ARBA00064518"/>
    </source>
</evidence>
<comment type="catalytic activity">
    <reaction evidence="16">
        <text>3-hydroxypropanoyl-CoA = acryloyl-CoA + H2O</text>
        <dbReference type="Rhea" id="RHEA:26518"/>
        <dbReference type="ChEBI" id="CHEBI:15377"/>
        <dbReference type="ChEBI" id="CHEBI:57367"/>
        <dbReference type="ChEBI" id="CHEBI:58528"/>
    </reaction>
    <physiologicalReaction direction="right-to-left" evidence="16">
        <dbReference type="Rhea" id="RHEA:26520"/>
    </physiologicalReaction>
</comment>
<dbReference type="FunFam" id="3.40.1650.10:FF:000005">
    <property type="entry name" value="Fucose mutarotase"/>
    <property type="match status" value="1"/>
</dbReference>
<keyword evidence="12" id="KW-0456">Lyase</keyword>
<evidence type="ECO:0000256" key="35">
    <source>
        <dbReference type="SAM" id="MobiDB-lite"/>
    </source>
</evidence>
<dbReference type="EC" id="5.1.3.29" evidence="23"/>
<comment type="function">
    <text evidence="29">Involved in the interconversion between alpha- and beta-L-fucoses. L-Fucose (6-deoxy-L-galactose) exists as alpha-L-fucose (29.5%) and beta-L-fucose (70.5%), the beta-form is metabolized through the salvage pathway. GDP-L-fucose formed either by the de novo or salvage pathways is transported into the endoplasmic reticulum, where it serves as a substrate for N- and O-glycosylations by fucosyltransferases. Fucosylated structures expressed on cell surfaces or secreted in biological fluids are believed to play a critical role in cell-cell adhesion and recognition processes.</text>
</comment>
<dbReference type="PANTHER" id="PTHR11941:SF54">
    <property type="entry name" value="ENOYL-COA HYDRATASE, MITOCHONDRIAL"/>
    <property type="match status" value="1"/>
</dbReference>
<evidence type="ECO:0000256" key="7">
    <source>
        <dbReference type="ARBA" id="ARBA00022946"/>
    </source>
</evidence>
<keyword evidence="37" id="KW-1185">Reference proteome</keyword>
<dbReference type="GO" id="GO:0036373">
    <property type="term" value="F:L-fucose mutarotase activity"/>
    <property type="evidence" value="ECO:0007669"/>
    <property type="project" value="UniProtKB-EC"/>
</dbReference>
<evidence type="ECO:0000256" key="14">
    <source>
        <dbReference type="ARBA" id="ARBA00035854"/>
    </source>
</evidence>
<comment type="catalytic activity">
    <reaction evidence="17">
        <text>alpha-L-fucose = beta-L-fucose</text>
        <dbReference type="Rhea" id="RHEA:25580"/>
        <dbReference type="ChEBI" id="CHEBI:42548"/>
        <dbReference type="ChEBI" id="CHEBI:42589"/>
        <dbReference type="EC" id="5.1.3.29"/>
    </reaction>
</comment>
<dbReference type="Gene3D" id="1.10.12.10">
    <property type="entry name" value="Lyase 2-enoyl-coa Hydratase, Chain A, domain 2"/>
    <property type="match status" value="1"/>
</dbReference>
<evidence type="ECO:0000256" key="10">
    <source>
        <dbReference type="ARBA" id="ARBA00023128"/>
    </source>
</evidence>
<dbReference type="InterPro" id="IPR018376">
    <property type="entry name" value="Enoyl-CoA_hyd/isom_CS"/>
</dbReference>
<keyword evidence="7" id="KW-0809">Transit peptide</keyword>
<evidence type="ECO:0000256" key="27">
    <source>
        <dbReference type="ARBA" id="ARBA00051535"/>
    </source>
</evidence>
<evidence type="ECO:0000256" key="11">
    <source>
        <dbReference type="ARBA" id="ARBA00023235"/>
    </source>
</evidence>
<comment type="pathway">
    <text evidence="30">Carbohydrate metabolism; L-fucose metabolism.</text>
</comment>
<dbReference type="FunFam" id="1.10.12.10:FF:000001">
    <property type="entry name" value="Probable enoyl-CoA hydratase, mitochondrial"/>
    <property type="match status" value="1"/>
</dbReference>
<accession>A0A7J8DQ00</accession>
<dbReference type="GO" id="GO:0004300">
    <property type="term" value="F:enoyl-CoA hydratase activity"/>
    <property type="evidence" value="ECO:0007669"/>
    <property type="project" value="UniProtKB-EC"/>
</dbReference>
<dbReference type="GO" id="GO:0005759">
    <property type="term" value="C:mitochondrial matrix"/>
    <property type="evidence" value="ECO:0007669"/>
    <property type="project" value="UniProtKB-SubCell"/>
</dbReference>
<keyword evidence="10" id="KW-0496">Mitochondrion</keyword>
<proteinExistence type="inferred from homology"/>
<evidence type="ECO:0000256" key="2">
    <source>
        <dbReference type="ARBA" id="ARBA00005005"/>
    </source>
</evidence>
<evidence type="ECO:0000256" key="4">
    <source>
        <dbReference type="ARBA" id="ARBA00012064"/>
    </source>
</evidence>
<dbReference type="GO" id="GO:0005829">
    <property type="term" value="C:cytosol"/>
    <property type="evidence" value="ECO:0007669"/>
    <property type="project" value="UniProtKB-ARBA"/>
</dbReference>
<evidence type="ECO:0000256" key="26">
    <source>
        <dbReference type="ARBA" id="ARBA00042381"/>
    </source>
</evidence>
<dbReference type="GO" id="GO:0006635">
    <property type="term" value="P:fatty acid beta-oxidation"/>
    <property type="evidence" value="ECO:0007669"/>
    <property type="project" value="TreeGrafter"/>
</dbReference>
<evidence type="ECO:0000256" key="1">
    <source>
        <dbReference type="ARBA" id="ARBA00004305"/>
    </source>
</evidence>
<dbReference type="CDD" id="cd06558">
    <property type="entry name" value="crotonase-like"/>
    <property type="match status" value="1"/>
</dbReference>
<dbReference type="InterPro" id="IPR014748">
    <property type="entry name" value="Enoyl-CoA_hydra_C"/>
</dbReference>
<sequence>MASLRVLLLRARGPLLPRPGCAALRPFASGANFEYIITEKKGKNHNVGLIQLNRPKALNALCNGLIMELNQALEAFEKDPAVGAIVLTGGEKAFAAGADIKEMQNQRFQDCYSTQFLSHWDRLAQVKKPVIAAVNGYALGGGCELAMMCDIIYAGEKAQFAQPEILLGTIPGAGGTQRLTRAVGKSLAMEMVLTGDRISAQDAKAAGLVSKIFPVEKLLEEAIQCAEKIASNSKIIAAMAKESVNAAFEMTLTEGNKLEKKIFYSTFATEDRKEGMTAFVEKRKANFKDHLCGSGIQTGTVAPSRWVVLERALSACSQHTAPRPSASPSSPLQAPLPALEAPPPQAPPLPRAIMVVLKGVPALLSPELLFALARMGHGDSIVLADVNFPTSSICKCGPEEIRADGLGIPQLLEAVLKLLPLDTYVESPVAVMELVSSDRERGLQTPVWRNYQSILLEAGCLSPLAKIERFEFYQQAKKAFAVVATGETALYGNLILKKGVLAPEALS</sequence>
<evidence type="ECO:0000256" key="20">
    <source>
        <dbReference type="ARBA" id="ARBA00036643"/>
    </source>
</evidence>
<evidence type="ECO:0000256" key="17">
    <source>
        <dbReference type="ARBA" id="ARBA00036324"/>
    </source>
</evidence>
<feature type="compositionally biased region" description="Low complexity" evidence="35">
    <location>
        <begin position="321"/>
        <end position="339"/>
    </location>
</feature>
<evidence type="ECO:0000256" key="22">
    <source>
        <dbReference type="ARBA" id="ARBA00038629"/>
    </source>
</evidence>
<evidence type="ECO:0000256" key="16">
    <source>
        <dbReference type="ARBA" id="ARBA00036137"/>
    </source>
</evidence>
<evidence type="ECO:0000256" key="6">
    <source>
        <dbReference type="ARBA" id="ARBA00022832"/>
    </source>
</evidence>
<keyword evidence="6" id="KW-0276">Fatty acid metabolism</keyword>
<evidence type="ECO:0000313" key="37">
    <source>
        <dbReference type="Proteomes" id="UP000550707"/>
    </source>
</evidence>
<comment type="catalytic activity">
    <reaction evidence="14">
        <text>a (3S)-3-hydroxyacyl-CoA = a (2E)-enoyl-CoA + H2O</text>
        <dbReference type="Rhea" id="RHEA:16105"/>
        <dbReference type="ChEBI" id="CHEBI:15377"/>
        <dbReference type="ChEBI" id="CHEBI:57318"/>
        <dbReference type="ChEBI" id="CHEBI:58856"/>
        <dbReference type="EC" id="4.2.1.17"/>
    </reaction>
    <physiologicalReaction direction="right-to-left" evidence="14">
        <dbReference type="Rhea" id="RHEA:16107"/>
    </physiologicalReaction>
</comment>
<dbReference type="InterPro" id="IPR001753">
    <property type="entry name" value="Enoyl-CoA_hydra/iso"/>
</dbReference>
<dbReference type="Gene3D" id="3.90.226.10">
    <property type="entry name" value="2-enoyl-CoA Hydratase, Chain A, domain 1"/>
    <property type="match status" value="1"/>
</dbReference>
<comment type="catalytic activity">
    <reaction evidence="27">
        <text>2-methylpropenoyl-CoA + H2O = (S)-3-hydroxyisobutanoyl-CoA</text>
        <dbReference type="Rhea" id="RHEA:31175"/>
        <dbReference type="ChEBI" id="CHEBI:15377"/>
        <dbReference type="ChEBI" id="CHEBI:62500"/>
        <dbReference type="ChEBI" id="CHEBI:62611"/>
    </reaction>
    <physiologicalReaction direction="left-to-right" evidence="27">
        <dbReference type="Rhea" id="RHEA:31176"/>
    </physiologicalReaction>
</comment>
<dbReference type="AlphaFoldDB" id="A0A7J8DQ00"/>
<gene>
    <name evidence="36" type="ORF">HJG59_009231</name>
</gene>
<dbReference type="FunCoup" id="A0A7J8DQ00">
    <property type="interactions" value="1196"/>
</dbReference>
<comment type="catalytic activity">
    <reaction evidence="18">
        <text>(3E)-hexenoyl-CoA = (2E)-hexenoyl-CoA</text>
        <dbReference type="Rhea" id="RHEA:45736"/>
        <dbReference type="ChEBI" id="CHEBI:62077"/>
        <dbReference type="ChEBI" id="CHEBI:84790"/>
    </reaction>
    <physiologicalReaction direction="left-to-right" evidence="18">
        <dbReference type="Rhea" id="RHEA:45737"/>
    </physiologicalReaction>
</comment>
<keyword evidence="8" id="KW-0007">Acetylation</keyword>
<dbReference type="FunFam" id="3.90.226.10:FF:000213">
    <property type="entry name" value="Enoyl-CoA hydratase, mitochondrial"/>
    <property type="match status" value="1"/>
</dbReference>
<evidence type="ECO:0000256" key="31">
    <source>
        <dbReference type="ARBA" id="ARBA00060728"/>
    </source>
</evidence>
<keyword evidence="9" id="KW-0443">Lipid metabolism</keyword>
<evidence type="ECO:0000256" key="29">
    <source>
        <dbReference type="ARBA" id="ARBA00058446"/>
    </source>
</evidence>
<feature type="region of interest" description="Disordered" evidence="35">
    <location>
        <begin position="319"/>
        <end position="343"/>
    </location>
</feature>
<dbReference type="InterPro" id="IPR007721">
    <property type="entry name" value="RbsD_FucU"/>
</dbReference>
<evidence type="ECO:0000256" key="8">
    <source>
        <dbReference type="ARBA" id="ARBA00022990"/>
    </source>
</evidence>
<dbReference type="InterPro" id="IPR029045">
    <property type="entry name" value="ClpP/crotonase-like_dom_sf"/>
</dbReference>
<comment type="pathway">
    <text evidence="2">Lipid metabolism; fatty acid beta-oxidation.</text>
</comment>
<evidence type="ECO:0000256" key="21">
    <source>
        <dbReference type="ARBA" id="ARBA00036765"/>
    </source>
</evidence>
<evidence type="ECO:0000256" key="33">
    <source>
        <dbReference type="ARBA" id="ARBA00071027"/>
    </source>
</evidence>
<comment type="catalytic activity">
    <reaction evidence="20">
        <text>3-hydroxybutanoyl-CoA = (2E)-butenoyl-CoA + H2O</text>
        <dbReference type="Rhea" id="RHEA:45584"/>
        <dbReference type="ChEBI" id="CHEBI:15377"/>
        <dbReference type="ChEBI" id="CHEBI:57332"/>
        <dbReference type="ChEBI" id="CHEBI:78611"/>
    </reaction>
    <physiologicalReaction direction="right-to-left" evidence="20">
        <dbReference type="Rhea" id="RHEA:45586"/>
    </physiologicalReaction>
</comment>
<evidence type="ECO:0000256" key="12">
    <source>
        <dbReference type="ARBA" id="ARBA00023239"/>
    </source>
</evidence>
<evidence type="ECO:0000256" key="28">
    <source>
        <dbReference type="ARBA" id="ARBA00052675"/>
    </source>
</evidence>
<dbReference type="EC" id="4.2.1.17" evidence="5"/>
<evidence type="ECO:0000256" key="13">
    <source>
        <dbReference type="ARBA" id="ARBA00035760"/>
    </source>
</evidence>
<comment type="subcellular location">
    <subcellularLocation>
        <location evidence="1">Mitochondrion matrix</location>
    </subcellularLocation>
</comment>
<comment type="caution">
    <text evidence="36">The sequence shown here is derived from an EMBL/GenBank/DDBJ whole genome shotgun (WGS) entry which is preliminary data.</text>
</comment>
<protein>
    <recommendedName>
        <fullName evidence="24">Enoyl-CoA hydratase, mitochondrial</fullName>
        <ecNumber evidence="5">4.2.1.17</ecNumber>
        <ecNumber evidence="23">5.1.3.29</ecNumber>
        <ecNumber evidence="4">5.3.3.8</ecNumber>
    </recommendedName>
    <alternativeName>
        <fullName evidence="26">Enoyl-CoA hydratase 1</fullName>
    </alternativeName>
    <alternativeName>
        <fullName evidence="33">Fucose mutarotase</fullName>
    </alternativeName>
    <alternativeName>
        <fullName evidence="25">Short-chain enoyl-CoA hydratase</fullName>
    </alternativeName>
</protein>
<comment type="catalytic activity">
    <reaction evidence="15">
        <text>a (3E)-enoyl-CoA = a 4-saturated (2E)-enoyl-CoA</text>
        <dbReference type="Rhea" id="RHEA:45228"/>
        <dbReference type="ChEBI" id="CHEBI:58521"/>
        <dbReference type="ChEBI" id="CHEBI:85097"/>
        <dbReference type="EC" id="5.3.3.8"/>
    </reaction>
    <physiologicalReaction direction="left-to-right" evidence="15">
        <dbReference type="Rhea" id="RHEA:45229"/>
    </physiologicalReaction>
</comment>
<dbReference type="Proteomes" id="UP000550707">
    <property type="component" value="Unassembled WGS sequence"/>
</dbReference>
<dbReference type="Gene3D" id="3.40.1650.10">
    <property type="entry name" value="RbsD-like domain"/>
    <property type="match status" value="1"/>
</dbReference>
<comment type="catalytic activity">
    <reaction evidence="19">
        <text>(3S)-hydroxyhexanoyl-CoA = (2E)-hexenoyl-CoA + H2O</text>
        <dbReference type="Rhea" id="RHEA:30547"/>
        <dbReference type="ChEBI" id="CHEBI:15377"/>
        <dbReference type="ChEBI" id="CHEBI:62075"/>
        <dbReference type="ChEBI" id="CHEBI:62077"/>
    </reaction>
    <physiologicalReaction direction="right-to-left" evidence="19">
        <dbReference type="Rhea" id="RHEA:30549"/>
    </physiologicalReaction>
</comment>
<comment type="catalytic activity">
    <reaction evidence="13">
        <text>(3S)-hydroxydecanoyl-CoA = (2E)-decenoyl-CoA + H2O</text>
        <dbReference type="Rhea" id="RHEA:31191"/>
        <dbReference type="ChEBI" id="CHEBI:15377"/>
        <dbReference type="ChEBI" id="CHEBI:61406"/>
        <dbReference type="ChEBI" id="CHEBI:62616"/>
    </reaction>
    <physiologicalReaction direction="right-to-left" evidence="13">
        <dbReference type="Rhea" id="RHEA:31193"/>
    </physiologicalReaction>
</comment>
<evidence type="ECO:0000256" key="23">
    <source>
        <dbReference type="ARBA" id="ARBA00038859"/>
    </source>
</evidence>
<comment type="subunit">
    <text evidence="22">Homohexamer; dimer of trimers.</text>
</comment>
<dbReference type="SUPFAM" id="SSF102546">
    <property type="entry name" value="RbsD-like"/>
    <property type="match status" value="1"/>
</dbReference>
<evidence type="ECO:0000256" key="30">
    <source>
        <dbReference type="ARBA" id="ARBA00060709"/>
    </source>
</evidence>
<comment type="catalytic activity">
    <reaction evidence="21">
        <text>(3S)-3-hydroxybutanoyl-CoA = (2E)-butenoyl-CoA + H2O</text>
        <dbReference type="Rhea" id="RHEA:26558"/>
        <dbReference type="ChEBI" id="CHEBI:15377"/>
        <dbReference type="ChEBI" id="CHEBI:57316"/>
        <dbReference type="ChEBI" id="CHEBI:57332"/>
    </reaction>
    <physiologicalReaction direction="right-to-left" evidence="21">
        <dbReference type="Rhea" id="RHEA:26560"/>
    </physiologicalReaction>
</comment>
<reference evidence="36 37" key="1">
    <citation type="journal article" date="2020" name="Nature">
        <title>Six reference-quality genomes reveal evolution of bat adaptations.</title>
        <authorList>
            <person name="Jebb D."/>
            <person name="Huang Z."/>
            <person name="Pippel M."/>
            <person name="Hughes G.M."/>
            <person name="Lavrichenko K."/>
            <person name="Devanna P."/>
            <person name="Winkler S."/>
            <person name="Jermiin L.S."/>
            <person name="Skirmuntt E.C."/>
            <person name="Katzourakis A."/>
            <person name="Burkitt-Gray L."/>
            <person name="Ray D.A."/>
            <person name="Sullivan K.A.M."/>
            <person name="Roscito J.G."/>
            <person name="Kirilenko B.M."/>
            <person name="Davalos L.M."/>
            <person name="Corthals A.P."/>
            <person name="Power M.L."/>
            <person name="Jones G."/>
            <person name="Ransome R.D."/>
            <person name="Dechmann D.K.N."/>
            <person name="Locatelli A.G."/>
            <person name="Puechmaille S.J."/>
            <person name="Fedrigo O."/>
            <person name="Jarvis E.D."/>
            <person name="Hiller M."/>
            <person name="Vernes S.C."/>
            <person name="Myers E.W."/>
            <person name="Teeling E.C."/>
        </authorList>
    </citation>
    <scope>NUCLEOTIDE SEQUENCE [LARGE SCALE GENOMIC DNA]</scope>
    <source>
        <strain evidence="36">MMolMol1</strain>
        <tissue evidence="36">Muscle</tissue>
    </source>
</reference>
<dbReference type="InterPro" id="IPR023750">
    <property type="entry name" value="RbsD-like_sf"/>
</dbReference>
<dbReference type="EMBL" id="JACASF010000017">
    <property type="protein sequence ID" value="KAF6425170.1"/>
    <property type="molecule type" value="Genomic_DNA"/>
</dbReference>
<evidence type="ECO:0000313" key="36">
    <source>
        <dbReference type="EMBL" id="KAF6425170.1"/>
    </source>
</evidence>
<dbReference type="SUPFAM" id="SSF52096">
    <property type="entry name" value="ClpP/crotonase"/>
    <property type="match status" value="1"/>
</dbReference>
<evidence type="ECO:0000256" key="19">
    <source>
        <dbReference type="ARBA" id="ARBA00036370"/>
    </source>
</evidence>
<evidence type="ECO:0000256" key="15">
    <source>
        <dbReference type="ARBA" id="ARBA00035949"/>
    </source>
</evidence>
<comment type="similarity">
    <text evidence="3 34">Belongs to the enoyl-CoA hydratase/isomerase family.</text>
</comment>
<dbReference type="GO" id="GO:0004165">
    <property type="term" value="F:delta(3)-delta(2)-enoyl-CoA isomerase activity"/>
    <property type="evidence" value="ECO:0007669"/>
    <property type="project" value="UniProtKB-EC"/>
</dbReference>
<dbReference type="GO" id="GO:0048029">
    <property type="term" value="F:monosaccharide binding"/>
    <property type="evidence" value="ECO:0007669"/>
    <property type="project" value="InterPro"/>
</dbReference>
<comment type="similarity">
    <text evidence="31">Belongs to the RbsD / FucU family.</text>
</comment>
<dbReference type="Pfam" id="PF00378">
    <property type="entry name" value="ECH_1"/>
    <property type="match status" value="1"/>
</dbReference>
<dbReference type="PROSITE" id="PS00166">
    <property type="entry name" value="ENOYL_COA_HYDRATASE"/>
    <property type="match status" value="1"/>
</dbReference>
<dbReference type="PANTHER" id="PTHR11941">
    <property type="entry name" value="ENOYL-COA HYDRATASE-RELATED"/>
    <property type="match status" value="1"/>
</dbReference>
<evidence type="ECO:0000256" key="34">
    <source>
        <dbReference type="RuleBase" id="RU003707"/>
    </source>
</evidence>
<evidence type="ECO:0000256" key="3">
    <source>
        <dbReference type="ARBA" id="ARBA00005254"/>
    </source>
</evidence>
<organism evidence="36 37">
    <name type="scientific">Molossus molossus</name>
    <name type="common">Pallas' mastiff bat</name>
    <name type="synonym">Vespertilio molossus</name>
    <dbReference type="NCBI Taxonomy" id="27622"/>
    <lineage>
        <taxon>Eukaryota</taxon>
        <taxon>Metazoa</taxon>
        <taxon>Chordata</taxon>
        <taxon>Craniata</taxon>
        <taxon>Vertebrata</taxon>
        <taxon>Euteleostomi</taxon>
        <taxon>Mammalia</taxon>
        <taxon>Eutheria</taxon>
        <taxon>Laurasiatheria</taxon>
        <taxon>Chiroptera</taxon>
        <taxon>Yangochiroptera</taxon>
        <taxon>Molossidae</taxon>
        <taxon>Molossus</taxon>
    </lineage>
</organism>
<evidence type="ECO:0000256" key="24">
    <source>
        <dbReference type="ARBA" id="ARBA00041110"/>
    </source>
</evidence>
<evidence type="ECO:0000256" key="9">
    <source>
        <dbReference type="ARBA" id="ARBA00023098"/>
    </source>
</evidence>
<dbReference type="EC" id="5.3.3.8" evidence="4"/>
<evidence type="ECO:0000256" key="5">
    <source>
        <dbReference type="ARBA" id="ARBA00012076"/>
    </source>
</evidence>
<name>A0A7J8DQ00_MOLMO</name>